<reference evidence="1 2" key="1">
    <citation type="submission" date="2023-02" db="EMBL/GenBank/DDBJ databases">
        <title>Genome sequence of Mucilaginibacter jinjuensis strain KACC 16571.</title>
        <authorList>
            <person name="Kim S."/>
            <person name="Heo J."/>
            <person name="Kwon S.-W."/>
        </authorList>
    </citation>
    <scope>NUCLEOTIDE SEQUENCE [LARGE SCALE GENOMIC DNA]</scope>
    <source>
        <strain evidence="1 2">KACC 16571</strain>
    </source>
</reference>
<dbReference type="EMBL" id="CP117167">
    <property type="protein sequence ID" value="WCT12985.1"/>
    <property type="molecule type" value="Genomic_DNA"/>
</dbReference>
<organism evidence="1 2">
    <name type="scientific">Mucilaginibacter jinjuensis</name>
    <dbReference type="NCBI Taxonomy" id="1176721"/>
    <lineage>
        <taxon>Bacteria</taxon>
        <taxon>Pseudomonadati</taxon>
        <taxon>Bacteroidota</taxon>
        <taxon>Sphingobacteriia</taxon>
        <taxon>Sphingobacteriales</taxon>
        <taxon>Sphingobacteriaceae</taxon>
        <taxon>Mucilaginibacter</taxon>
    </lineage>
</organism>
<dbReference type="Proteomes" id="UP001216139">
    <property type="component" value="Chromosome"/>
</dbReference>
<gene>
    <name evidence="1" type="ORF">PQO05_03430</name>
</gene>
<evidence type="ECO:0008006" key="3">
    <source>
        <dbReference type="Google" id="ProtNLM"/>
    </source>
</evidence>
<evidence type="ECO:0000313" key="1">
    <source>
        <dbReference type="EMBL" id="WCT12985.1"/>
    </source>
</evidence>
<dbReference type="RefSeq" id="WP_273631258.1">
    <property type="nucleotide sequence ID" value="NZ_CP117167.1"/>
</dbReference>
<sequence>MNSIDSSYNLCPCNSGKKATYCCWDGGKWNKRPTLLPETKALTGHAHNKCYANITNNCSDKISKEHFVSEYLLNNLSDTKAVNVQGFPWQKEETVNQIAKASLASNILCTHHNNLLSPFDAEMGRLHSTFNKYDQDLVTPIPTNELSIFCGENIERWMLKTACAFIASDQIYAGKEKMTCQIRDIYIDILFKNDPFPEGWGMYVDASSEQTIQHYNHLTFDSVVIDDTLHVFTIKLNGLFFHLTLNNPSRIKLGVIYRPRGIELKKGDIKKTMEICWQDDKYDQGVFLTHQKNISRTKEEWDNLIFNKNAPEN</sequence>
<name>A0ABY7TA47_9SPHI</name>
<accession>A0ABY7TA47</accession>
<evidence type="ECO:0000313" key="2">
    <source>
        <dbReference type="Proteomes" id="UP001216139"/>
    </source>
</evidence>
<keyword evidence="2" id="KW-1185">Reference proteome</keyword>
<protein>
    <recommendedName>
        <fullName evidence="3">SEC-C motif-containing protein</fullName>
    </recommendedName>
</protein>
<proteinExistence type="predicted"/>